<evidence type="ECO:0000313" key="3">
    <source>
        <dbReference type="EMBL" id="KPI84955.1"/>
    </source>
</evidence>
<protein>
    <recommendedName>
        <fullName evidence="5">Calcineurin-like phosphoesterase domain-containing protein</fullName>
    </recommendedName>
</protein>
<dbReference type="Gene3D" id="3.60.21.10">
    <property type="match status" value="1"/>
</dbReference>
<dbReference type="VEuPathDB" id="TriTrypDB:Lsey_0219_0110"/>
<feature type="transmembrane region" description="Helical" evidence="2">
    <location>
        <begin position="1094"/>
        <end position="1114"/>
    </location>
</feature>
<dbReference type="PANTHER" id="PTHR34211">
    <property type="entry name" value="CALCINEURIN-LIKE METALLO-PHOSPHOESTERASE SUPERFAMILY PROTEIN"/>
    <property type="match status" value="1"/>
</dbReference>
<evidence type="ECO:0000313" key="4">
    <source>
        <dbReference type="Proteomes" id="UP000038009"/>
    </source>
</evidence>
<feature type="region of interest" description="Disordered" evidence="1">
    <location>
        <begin position="1188"/>
        <end position="1215"/>
    </location>
</feature>
<dbReference type="InterPro" id="IPR029052">
    <property type="entry name" value="Metallo-depent_PP-like"/>
</dbReference>
<feature type="transmembrane region" description="Helical" evidence="2">
    <location>
        <begin position="956"/>
        <end position="978"/>
    </location>
</feature>
<name>A0A0N1IJB3_LEPSE</name>
<reference evidence="3 4" key="1">
    <citation type="journal article" date="2015" name="PLoS Pathog.">
        <title>Leptomonas seymouri: Adaptations to the Dixenous Life Cycle Analyzed by Genome Sequencing, Transcriptome Profiling and Co-infection with Leishmania donovani.</title>
        <authorList>
            <person name="Kraeva N."/>
            <person name="Butenko A."/>
            <person name="Hlavacova J."/>
            <person name="Kostygov A."/>
            <person name="Myskova J."/>
            <person name="Grybchuk D."/>
            <person name="Lestinova T."/>
            <person name="Votypka J."/>
            <person name="Volf P."/>
            <person name="Opperdoes F."/>
            <person name="Flegontov P."/>
            <person name="Lukes J."/>
            <person name="Yurchenko V."/>
        </authorList>
    </citation>
    <scope>NUCLEOTIDE SEQUENCE [LARGE SCALE GENOMIC DNA]</scope>
    <source>
        <strain evidence="3 4">ATCC 30220</strain>
    </source>
</reference>
<dbReference type="PANTHER" id="PTHR34211:SF3">
    <property type="entry name" value="CALCINEURIN-LIKE METALLO-PHOSPHOESTERASE SUPERFAMILY PROTEIN"/>
    <property type="match status" value="1"/>
</dbReference>
<feature type="region of interest" description="Disordered" evidence="1">
    <location>
        <begin position="462"/>
        <end position="507"/>
    </location>
</feature>
<feature type="transmembrane region" description="Helical" evidence="2">
    <location>
        <begin position="868"/>
        <end position="886"/>
    </location>
</feature>
<evidence type="ECO:0000256" key="2">
    <source>
        <dbReference type="SAM" id="Phobius"/>
    </source>
</evidence>
<feature type="compositionally biased region" description="Low complexity" evidence="1">
    <location>
        <begin position="483"/>
        <end position="498"/>
    </location>
</feature>
<dbReference type="SUPFAM" id="SSF56300">
    <property type="entry name" value="Metallo-dependent phosphatases"/>
    <property type="match status" value="1"/>
</dbReference>
<dbReference type="AlphaFoldDB" id="A0A0N1IJB3"/>
<feature type="transmembrane region" description="Helical" evidence="2">
    <location>
        <begin position="212"/>
        <end position="234"/>
    </location>
</feature>
<dbReference type="EMBL" id="LJSK01000219">
    <property type="protein sequence ID" value="KPI84955.1"/>
    <property type="molecule type" value="Genomic_DNA"/>
</dbReference>
<keyword evidence="2" id="KW-0812">Transmembrane</keyword>
<feature type="transmembrane region" description="Helical" evidence="2">
    <location>
        <begin position="146"/>
        <end position="167"/>
    </location>
</feature>
<dbReference type="Proteomes" id="UP000038009">
    <property type="component" value="Unassembled WGS sequence"/>
</dbReference>
<accession>A0A0N1IJB3</accession>
<feature type="compositionally biased region" description="Polar residues" evidence="1">
    <location>
        <begin position="462"/>
        <end position="476"/>
    </location>
</feature>
<dbReference type="OMA" id="FYWILVT"/>
<feature type="transmembrane region" description="Helical" evidence="2">
    <location>
        <begin position="919"/>
        <end position="944"/>
    </location>
</feature>
<keyword evidence="4" id="KW-1185">Reference proteome</keyword>
<proteinExistence type="predicted"/>
<keyword evidence="2" id="KW-1133">Transmembrane helix</keyword>
<comment type="caution">
    <text evidence="3">The sequence shown here is derived from an EMBL/GenBank/DDBJ whole genome shotgun (WGS) entry which is preliminary data.</text>
</comment>
<evidence type="ECO:0008006" key="5">
    <source>
        <dbReference type="Google" id="ProtNLM"/>
    </source>
</evidence>
<gene>
    <name evidence="3" type="ORF">ABL78_5998</name>
</gene>
<feature type="transmembrane region" description="Helical" evidence="2">
    <location>
        <begin position="34"/>
        <end position="52"/>
    </location>
</feature>
<sequence>MGSSSSFPFFSWLADRVEGLLVGVVERITSVRSGILWTVSYIILLALMYLFHAPFRSLVNTHTDWYAKLTKGLQIWLGVAFLCFHVGPHLYRLKANDATGLKGGKGEHGVLVEDTAVTIFYPMFCFNSFLFLILHKLKRRYKLAFTYGPSLTLILINSVLLSMFATMHYSVCDELYRAVASARASGNMLKKLCAITVCRTPLIVCPRRVVEAPFRCLLFLSIVCIVFVLLDYLYKVYRGNGDPSRGILWAELYPTKPQSDAFAAHEAVDSSESTQKLLHWWRKLASREKDSEPSEQLHVHESEPRRAKSLFKALLSSRQRSKGAPGVAGPEGWKDRYDQMSLAAAKFVSQPTNRPGMVPWFSTFIFNTIWQAVARLALGFLTFDVRFLQQYAAPKVFDLHFEKSLENFPRLSLVQARQDDNSGERKQKSEKAEEPMRPRSDASGLKNLVDASYEAAKTSLQELSTSASKTPVNGRNGTPPLPASHTPTTATAAAAASEPEGESDGKPDVWFDWIADLGDGFNPTYALARLLAQPFLKLSLHHPSKDAAGLAKLKHQSDAALPESVPPGETPQYLPRGSFVVMGGDLAYPTPSDDTFMTRLFGPYRDALSGNTHVKQIYHTAKSQIVMPDAEDTEVTHLHQLDAMTISKMASQHRELLHDKVSVEEALRSVPLLFAIPGNHDWFDGLLTYTKYILENAWLGGWLMPQRSSYFVLRLPYNWFMLCLDGGYEKDIDAVQRNYFLSVVEKYMNEQSCVILASHVPGWLYEWVDKFEEPSQPEIMKVCKALGQRLRVRVAGDIHNYSRHVPRDEAAEAPMLVVSGGGGAFMHGHRPVPVEAHDVPYRRICAFPLKNTHKSLLSRLLGFRVINWKFDLIIGVCCFMVVFSLLPQSIKDAHRGPQRAVLATLPDAVAVWWERLCMYIALLFTRGVASLVTTIFFFAVYASAGSDEKAALWKRCLYASFWTTATVLICFSMLSFLLCTLEYMVDHKLVVSTKDHWGSALEDQVRLTVDALVNHMQAILGGAERSFLARLIHRMQVALYGNPLVRLIGFLLRCLDPLEMFVYLSEKVSSDEIGTFAAGVNRIDKVLYYLYFLFYYWLLVTPLVSFVIGSYLLCSVTFLNWMYDATYSAFQVEEFKNFVRFKIDAKTRELHAYVVAMRYVPKTWHWDEAHQEELNSDAAESAPAHLRAHPSRWNGKPSAAGAKQSGKVKDGSATEGNEDGAVILEHFVCPPHSISGAAS</sequence>
<feature type="region of interest" description="Disordered" evidence="1">
    <location>
        <begin position="414"/>
        <end position="444"/>
    </location>
</feature>
<dbReference type="OrthoDB" id="1883418at2759"/>
<organism evidence="3 4">
    <name type="scientific">Leptomonas seymouri</name>
    <dbReference type="NCBI Taxonomy" id="5684"/>
    <lineage>
        <taxon>Eukaryota</taxon>
        <taxon>Discoba</taxon>
        <taxon>Euglenozoa</taxon>
        <taxon>Kinetoplastea</taxon>
        <taxon>Metakinetoplastina</taxon>
        <taxon>Trypanosomatida</taxon>
        <taxon>Trypanosomatidae</taxon>
        <taxon>Leishmaniinae</taxon>
        <taxon>Leptomonas</taxon>
    </lineage>
</organism>
<keyword evidence="2" id="KW-0472">Membrane</keyword>
<feature type="transmembrane region" description="Helical" evidence="2">
    <location>
        <begin position="73"/>
        <end position="91"/>
    </location>
</feature>
<feature type="compositionally biased region" description="Basic and acidic residues" evidence="1">
    <location>
        <begin position="417"/>
        <end position="440"/>
    </location>
</feature>
<feature type="transmembrane region" description="Helical" evidence="2">
    <location>
        <begin position="115"/>
        <end position="134"/>
    </location>
</feature>
<evidence type="ECO:0000256" key="1">
    <source>
        <dbReference type="SAM" id="MobiDB-lite"/>
    </source>
</evidence>